<dbReference type="CDD" id="cd00090">
    <property type="entry name" value="HTH_ARSR"/>
    <property type="match status" value="1"/>
</dbReference>
<evidence type="ECO:0000256" key="2">
    <source>
        <dbReference type="ARBA" id="ARBA00023125"/>
    </source>
</evidence>
<dbReference type="Proteomes" id="UP000317893">
    <property type="component" value="Unassembled WGS sequence"/>
</dbReference>
<name>A0A542E1L3_9MICO</name>
<dbReference type="InterPro" id="IPR014757">
    <property type="entry name" value="Tscrpt_reg_IclR_C"/>
</dbReference>
<dbReference type="OrthoDB" id="7274111at2"/>
<dbReference type="InterPro" id="IPR005471">
    <property type="entry name" value="Tscrpt_reg_IclR_N"/>
</dbReference>
<organism evidence="6 7">
    <name type="scientific">Lapillicoccus jejuensis</name>
    <dbReference type="NCBI Taxonomy" id="402171"/>
    <lineage>
        <taxon>Bacteria</taxon>
        <taxon>Bacillati</taxon>
        <taxon>Actinomycetota</taxon>
        <taxon>Actinomycetes</taxon>
        <taxon>Micrococcales</taxon>
        <taxon>Intrasporangiaceae</taxon>
        <taxon>Lapillicoccus</taxon>
    </lineage>
</organism>
<dbReference type="SMART" id="SM00346">
    <property type="entry name" value="HTH_ICLR"/>
    <property type="match status" value="1"/>
</dbReference>
<dbReference type="InterPro" id="IPR036388">
    <property type="entry name" value="WH-like_DNA-bd_sf"/>
</dbReference>
<dbReference type="InterPro" id="IPR029016">
    <property type="entry name" value="GAF-like_dom_sf"/>
</dbReference>
<dbReference type="PANTHER" id="PTHR30136:SF24">
    <property type="entry name" value="HTH-TYPE TRANSCRIPTIONAL REPRESSOR ALLR"/>
    <property type="match status" value="1"/>
</dbReference>
<dbReference type="PROSITE" id="PS51077">
    <property type="entry name" value="HTH_ICLR"/>
    <property type="match status" value="1"/>
</dbReference>
<dbReference type="Gene3D" id="3.30.450.40">
    <property type="match status" value="1"/>
</dbReference>
<dbReference type="InterPro" id="IPR050707">
    <property type="entry name" value="HTH_MetabolicPath_Reg"/>
</dbReference>
<keyword evidence="3" id="KW-0804">Transcription</keyword>
<dbReference type="PROSITE" id="PS51078">
    <property type="entry name" value="ICLR_ED"/>
    <property type="match status" value="1"/>
</dbReference>
<gene>
    <name evidence="6" type="ORF">FB458_2331</name>
</gene>
<proteinExistence type="predicted"/>
<dbReference type="Pfam" id="PF01614">
    <property type="entry name" value="IclR_C"/>
    <property type="match status" value="1"/>
</dbReference>
<dbReference type="SUPFAM" id="SSF55781">
    <property type="entry name" value="GAF domain-like"/>
    <property type="match status" value="1"/>
</dbReference>
<comment type="caution">
    <text evidence="6">The sequence shown here is derived from an EMBL/GenBank/DDBJ whole genome shotgun (WGS) entry which is preliminary data.</text>
</comment>
<evidence type="ECO:0000259" key="5">
    <source>
        <dbReference type="PROSITE" id="PS51078"/>
    </source>
</evidence>
<dbReference type="EMBL" id="VFMN01000001">
    <property type="protein sequence ID" value="TQJ09223.1"/>
    <property type="molecule type" value="Genomic_DNA"/>
</dbReference>
<evidence type="ECO:0000259" key="4">
    <source>
        <dbReference type="PROSITE" id="PS51077"/>
    </source>
</evidence>
<dbReference type="GO" id="GO:0003700">
    <property type="term" value="F:DNA-binding transcription factor activity"/>
    <property type="evidence" value="ECO:0007669"/>
    <property type="project" value="TreeGrafter"/>
</dbReference>
<protein>
    <submittedName>
        <fullName evidence="6">IclR family transcriptional regulator</fullName>
    </submittedName>
</protein>
<dbReference type="SUPFAM" id="SSF46785">
    <property type="entry name" value="Winged helix' DNA-binding domain"/>
    <property type="match status" value="1"/>
</dbReference>
<dbReference type="GO" id="GO:0045892">
    <property type="term" value="P:negative regulation of DNA-templated transcription"/>
    <property type="evidence" value="ECO:0007669"/>
    <property type="project" value="TreeGrafter"/>
</dbReference>
<feature type="domain" description="HTH iclR-type" evidence="4">
    <location>
        <begin position="6"/>
        <end position="67"/>
    </location>
</feature>
<evidence type="ECO:0000256" key="3">
    <source>
        <dbReference type="ARBA" id="ARBA00023163"/>
    </source>
</evidence>
<dbReference type="InterPro" id="IPR036390">
    <property type="entry name" value="WH_DNA-bd_sf"/>
</dbReference>
<dbReference type="GO" id="GO:0003677">
    <property type="term" value="F:DNA binding"/>
    <property type="evidence" value="ECO:0007669"/>
    <property type="project" value="UniProtKB-KW"/>
</dbReference>
<accession>A0A542E1L3</accession>
<dbReference type="Pfam" id="PF09339">
    <property type="entry name" value="HTH_IclR"/>
    <property type="match status" value="1"/>
</dbReference>
<evidence type="ECO:0000256" key="1">
    <source>
        <dbReference type="ARBA" id="ARBA00023015"/>
    </source>
</evidence>
<reference evidence="6 7" key="1">
    <citation type="submission" date="2019-06" db="EMBL/GenBank/DDBJ databases">
        <title>Sequencing the genomes of 1000 actinobacteria strains.</title>
        <authorList>
            <person name="Klenk H.-P."/>
        </authorList>
    </citation>
    <scope>NUCLEOTIDE SEQUENCE [LARGE SCALE GENOMIC DNA]</scope>
    <source>
        <strain evidence="6 7">DSM 18607</strain>
    </source>
</reference>
<dbReference type="RefSeq" id="WP_141848629.1">
    <property type="nucleotide sequence ID" value="NZ_BAAAPR010000014.1"/>
</dbReference>
<evidence type="ECO:0000313" key="7">
    <source>
        <dbReference type="Proteomes" id="UP000317893"/>
    </source>
</evidence>
<keyword evidence="2" id="KW-0238">DNA-binding</keyword>
<dbReference type="InterPro" id="IPR011991">
    <property type="entry name" value="ArsR-like_HTH"/>
</dbReference>
<feature type="domain" description="IclR-ED" evidence="5">
    <location>
        <begin position="61"/>
        <end position="246"/>
    </location>
</feature>
<sequence>MTDTGTASGHKLLGLLEALGAVERPQRLGELAERTGLTKPTVHRLLGVLADSGWAVQRDGGFYELGPRARALGHADAEWGDGVESAIHQLATATNQTVHVAVLADGEVLYTHKATAPQAFIMRSRVGSRMPAHSTAVGKAMLATLPEPRLVALLTARGLPARTPATHTDVDELLAELATVRECGYALDREENEVNVRCMAVPIRLGDNGIAGVSISTITFLTPEAELLGLLPSLRDTAARVVAALS</sequence>
<keyword evidence="1" id="KW-0805">Transcription regulation</keyword>
<dbReference type="PANTHER" id="PTHR30136">
    <property type="entry name" value="HELIX-TURN-HELIX TRANSCRIPTIONAL REGULATOR, ICLR FAMILY"/>
    <property type="match status" value="1"/>
</dbReference>
<dbReference type="Gene3D" id="1.10.10.10">
    <property type="entry name" value="Winged helix-like DNA-binding domain superfamily/Winged helix DNA-binding domain"/>
    <property type="match status" value="1"/>
</dbReference>
<dbReference type="AlphaFoldDB" id="A0A542E1L3"/>
<keyword evidence="7" id="KW-1185">Reference proteome</keyword>
<evidence type="ECO:0000313" key="6">
    <source>
        <dbReference type="EMBL" id="TQJ09223.1"/>
    </source>
</evidence>